<evidence type="ECO:0000256" key="2">
    <source>
        <dbReference type="SAM" id="Phobius"/>
    </source>
</evidence>
<feature type="region of interest" description="Disordered" evidence="1">
    <location>
        <begin position="386"/>
        <end position="407"/>
    </location>
</feature>
<name>A0A1A8VUV2_PLAOA</name>
<feature type="region of interest" description="Disordered" evidence="1">
    <location>
        <begin position="26"/>
        <end position="46"/>
    </location>
</feature>
<protein>
    <submittedName>
        <fullName evidence="3">Uncharacterized protein</fullName>
    </submittedName>
</protein>
<keyword evidence="2" id="KW-0472">Membrane</keyword>
<feature type="region of interest" description="Disordered" evidence="1">
    <location>
        <begin position="100"/>
        <end position="119"/>
    </location>
</feature>
<dbReference type="Proteomes" id="UP000078546">
    <property type="component" value="Unassembled WGS sequence"/>
</dbReference>
<feature type="compositionally biased region" description="Basic residues" evidence="1">
    <location>
        <begin position="26"/>
        <end position="44"/>
    </location>
</feature>
<reference evidence="4" key="1">
    <citation type="submission" date="2016-05" db="EMBL/GenBank/DDBJ databases">
        <authorList>
            <person name="Naeem Raeece"/>
        </authorList>
    </citation>
    <scope>NUCLEOTIDE SEQUENCE [LARGE SCALE GENOMIC DNA]</scope>
</reference>
<organism evidence="3 4">
    <name type="scientific">Plasmodium ovale curtisi</name>
    <dbReference type="NCBI Taxonomy" id="864141"/>
    <lineage>
        <taxon>Eukaryota</taxon>
        <taxon>Sar</taxon>
        <taxon>Alveolata</taxon>
        <taxon>Apicomplexa</taxon>
        <taxon>Aconoidasida</taxon>
        <taxon>Haemosporida</taxon>
        <taxon>Plasmodiidae</taxon>
        <taxon>Plasmodium</taxon>
        <taxon>Plasmodium (Plasmodium)</taxon>
    </lineage>
</organism>
<dbReference type="EMBL" id="FLQV01000142">
    <property type="protein sequence ID" value="SBS82604.1"/>
    <property type="molecule type" value="Genomic_DNA"/>
</dbReference>
<gene>
    <name evidence="3" type="ORF">POVCU1_008110</name>
</gene>
<sequence length="551" mass="64992">MALTKTACAFERNFRLISVKVQKEKRKRERSKKIKSGRRRKSSKKTNFEVELMAEKKIDDSPFLSKMENFEISDKKNKVSKGEIKNVYRSLENEFNFEEEKVENEMERDGDIREDGDDEKKDFTYAKSSERKEKSIRTIKIDRRNLKKMFSSQFFTQTLTGDSSTNSISELKINKKYAIWEFLKTFFLITLFFLTSYFTFFYILNYYFGKTNICGHVDLYNYKYENGVRFIPSASNKKNYIFTGKFPFDVMTYKLRKEALKNSMNEELEKHRKENPEGGFELIENLDNHQMQIVSFMKYDNKMKCEKKIFDLYKPFLLKTTDANMKDFNFILNQVNYSFITNPYNVPEGKLYTEVSNFVKKSESKNKICYITSYLKSLRDDNITDGGRVLSENNESSSTPTEDKGSGLVEKLNDITAVAENIKKHFIRGNSKGDKDNKVGKECATSSSYKDKLPQRKIVFLYDYYDNNFVDLVIAIYNMQYGNTYNNLKEHWEEIKKNFKVLLGHKLQHNTKRKSIQITMCRSLEVIGIHEGESKEEETKKMNNRSIVRQK</sequence>
<proteinExistence type="predicted"/>
<evidence type="ECO:0000313" key="3">
    <source>
        <dbReference type="EMBL" id="SBS82604.1"/>
    </source>
</evidence>
<keyword evidence="2" id="KW-1133">Transmembrane helix</keyword>
<feature type="compositionally biased region" description="Basic and acidic residues" evidence="1">
    <location>
        <begin position="103"/>
        <end position="119"/>
    </location>
</feature>
<accession>A0A1A8VUV2</accession>
<keyword evidence="2" id="KW-0812">Transmembrane</keyword>
<feature type="transmembrane region" description="Helical" evidence="2">
    <location>
        <begin position="182"/>
        <end position="204"/>
    </location>
</feature>
<evidence type="ECO:0000256" key="1">
    <source>
        <dbReference type="SAM" id="MobiDB-lite"/>
    </source>
</evidence>
<dbReference type="AlphaFoldDB" id="A0A1A8VUV2"/>
<evidence type="ECO:0000313" key="4">
    <source>
        <dbReference type="Proteomes" id="UP000078546"/>
    </source>
</evidence>